<accession>A0AAP0QM96</accession>
<dbReference type="Proteomes" id="UP001428341">
    <property type="component" value="Unassembled WGS sequence"/>
</dbReference>
<dbReference type="AlphaFoldDB" id="A0AAP0QM96"/>
<evidence type="ECO:0000313" key="4">
    <source>
        <dbReference type="Proteomes" id="UP001428341"/>
    </source>
</evidence>
<feature type="region of interest" description="Disordered" evidence="1">
    <location>
        <begin position="153"/>
        <end position="193"/>
    </location>
</feature>
<organism evidence="3 4">
    <name type="scientific">Citrus x changshan-huyou</name>
    <dbReference type="NCBI Taxonomy" id="2935761"/>
    <lineage>
        <taxon>Eukaryota</taxon>
        <taxon>Viridiplantae</taxon>
        <taxon>Streptophyta</taxon>
        <taxon>Embryophyta</taxon>
        <taxon>Tracheophyta</taxon>
        <taxon>Spermatophyta</taxon>
        <taxon>Magnoliopsida</taxon>
        <taxon>eudicotyledons</taxon>
        <taxon>Gunneridae</taxon>
        <taxon>Pentapetalae</taxon>
        <taxon>rosids</taxon>
        <taxon>malvids</taxon>
        <taxon>Sapindales</taxon>
        <taxon>Rutaceae</taxon>
        <taxon>Aurantioideae</taxon>
        <taxon>Citrus</taxon>
    </lineage>
</organism>
<dbReference type="GO" id="GO:0003700">
    <property type="term" value="F:DNA-binding transcription factor activity"/>
    <property type="evidence" value="ECO:0007669"/>
    <property type="project" value="InterPro"/>
</dbReference>
<dbReference type="Pfam" id="PF01486">
    <property type="entry name" value="K-box"/>
    <property type="match status" value="1"/>
</dbReference>
<sequence>MSRLVNDDGKLKSYSSDLGESNGVGSNIPRVTMVADRAPKAVSFPAVVRCQNRVIWPLSDDEDGKDTLLFQASNQYLDRPEWWLESMARAGSKSRYYQQESAKLRQQIQMSQNSNRHLMGDSLSALIVKELKQLKNKLERGITRISSKKAPISRSVTTTPIRSRSVTTTPVRLLDHDPPPNNLSGYDSGLIYN</sequence>
<gene>
    <name evidence="3" type="ORF">WN944_015148</name>
</gene>
<evidence type="ECO:0000256" key="1">
    <source>
        <dbReference type="SAM" id="MobiDB-lite"/>
    </source>
</evidence>
<dbReference type="PROSITE" id="PS51297">
    <property type="entry name" value="K_BOX"/>
    <property type="match status" value="1"/>
</dbReference>
<feature type="compositionally biased region" description="Polar residues" evidence="1">
    <location>
        <begin position="154"/>
        <end position="170"/>
    </location>
</feature>
<proteinExistence type="predicted"/>
<dbReference type="EMBL" id="JBCGBO010000005">
    <property type="protein sequence ID" value="KAK9199954.1"/>
    <property type="molecule type" value="Genomic_DNA"/>
</dbReference>
<keyword evidence="4" id="KW-1185">Reference proteome</keyword>
<protein>
    <recommendedName>
        <fullName evidence="2">K-box domain-containing protein</fullName>
    </recommendedName>
</protein>
<evidence type="ECO:0000313" key="3">
    <source>
        <dbReference type="EMBL" id="KAK9199954.1"/>
    </source>
</evidence>
<reference evidence="3 4" key="1">
    <citation type="submission" date="2024-05" db="EMBL/GenBank/DDBJ databases">
        <title>Haplotype-resolved chromosome-level genome assembly of Huyou (Citrus changshanensis).</title>
        <authorList>
            <person name="Miao C."/>
            <person name="Chen W."/>
            <person name="Wu Y."/>
            <person name="Wang L."/>
            <person name="Zhao S."/>
            <person name="Grierson D."/>
            <person name="Xu C."/>
            <person name="Chen K."/>
        </authorList>
    </citation>
    <scope>NUCLEOTIDE SEQUENCE [LARGE SCALE GENOMIC DNA]</scope>
    <source>
        <strain evidence="3">01-14</strain>
        <tissue evidence="3">Leaf</tissue>
    </source>
</reference>
<feature type="domain" description="K-box" evidence="2">
    <location>
        <begin position="94"/>
        <end position="193"/>
    </location>
</feature>
<dbReference type="GO" id="GO:0005634">
    <property type="term" value="C:nucleus"/>
    <property type="evidence" value="ECO:0007669"/>
    <property type="project" value="InterPro"/>
</dbReference>
<dbReference type="InterPro" id="IPR002487">
    <property type="entry name" value="TF_Kbox"/>
</dbReference>
<name>A0AAP0QM96_9ROSI</name>
<comment type="caution">
    <text evidence="3">The sequence shown here is derived from an EMBL/GenBank/DDBJ whole genome shotgun (WGS) entry which is preliminary data.</text>
</comment>
<evidence type="ECO:0000259" key="2">
    <source>
        <dbReference type="PROSITE" id="PS51297"/>
    </source>
</evidence>